<dbReference type="InterPro" id="IPR010285">
    <property type="entry name" value="DNA_helicase_pif1-like_DEAD"/>
</dbReference>
<keyword evidence="1" id="KW-0547">Nucleotide-binding</keyword>
<dbReference type="InParanoid" id="A0A2H3DGP2"/>
<dbReference type="OMA" id="ACTKNDI"/>
<proteinExistence type="inferred from homology"/>
<sequence>MYSILSCTDLYKIIDCLAACLNRSDLLFGGMNMIFAGDFAQLPPVISRENSALYSPAHDMYASSKRTQNAALGKAIWHQVTTVVILQQNMHQSTQSEGDSKLRTALANMRYKACTKNDIAFLNLHVCKLSDSAPDITSQKYRNVSIITDLNIHKDAFNQLGTIRLFRKQIKSLLIFSLMIIYPSLLILSM</sequence>
<feature type="transmembrane region" description="Helical" evidence="2">
    <location>
        <begin position="173"/>
        <end position="189"/>
    </location>
</feature>
<evidence type="ECO:0000256" key="1">
    <source>
        <dbReference type="RuleBase" id="RU363044"/>
    </source>
</evidence>
<dbReference type="Pfam" id="PF05970">
    <property type="entry name" value="PIF1"/>
    <property type="match status" value="1"/>
</dbReference>
<name>A0A2H3DGP2_ARMGA</name>
<evidence type="ECO:0000313" key="4">
    <source>
        <dbReference type="EMBL" id="PBK94391.1"/>
    </source>
</evidence>
<keyword evidence="2" id="KW-1133">Transmembrane helix</keyword>
<dbReference type="AlphaFoldDB" id="A0A2H3DGP2"/>
<dbReference type="Proteomes" id="UP000217790">
    <property type="component" value="Unassembled WGS sequence"/>
</dbReference>
<organism evidence="4 5">
    <name type="scientific">Armillaria gallica</name>
    <name type="common">Bulbous honey fungus</name>
    <name type="synonym">Armillaria bulbosa</name>
    <dbReference type="NCBI Taxonomy" id="47427"/>
    <lineage>
        <taxon>Eukaryota</taxon>
        <taxon>Fungi</taxon>
        <taxon>Dikarya</taxon>
        <taxon>Basidiomycota</taxon>
        <taxon>Agaricomycotina</taxon>
        <taxon>Agaricomycetes</taxon>
        <taxon>Agaricomycetidae</taxon>
        <taxon>Agaricales</taxon>
        <taxon>Marasmiineae</taxon>
        <taxon>Physalacriaceae</taxon>
        <taxon>Armillaria</taxon>
    </lineage>
</organism>
<protein>
    <recommendedName>
        <fullName evidence="1">ATP-dependent DNA helicase</fullName>
        <ecNumber evidence="1">5.6.2.3</ecNumber>
    </recommendedName>
</protein>
<dbReference type="GO" id="GO:0006310">
    <property type="term" value="P:DNA recombination"/>
    <property type="evidence" value="ECO:0007669"/>
    <property type="project" value="UniProtKB-KW"/>
</dbReference>
<evidence type="ECO:0000259" key="3">
    <source>
        <dbReference type="Pfam" id="PF05970"/>
    </source>
</evidence>
<dbReference type="GO" id="GO:0005524">
    <property type="term" value="F:ATP binding"/>
    <property type="evidence" value="ECO:0007669"/>
    <property type="project" value="UniProtKB-KW"/>
</dbReference>
<accession>A0A2H3DGP2</accession>
<keyword evidence="1" id="KW-0234">DNA repair</keyword>
<comment type="cofactor">
    <cofactor evidence="1">
        <name>Mg(2+)</name>
        <dbReference type="ChEBI" id="CHEBI:18420"/>
    </cofactor>
</comment>
<keyword evidence="5" id="KW-1185">Reference proteome</keyword>
<dbReference type="GO" id="GO:0006281">
    <property type="term" value="P:DNA repair"/>
    <property type="evidence" value="ECO:0007669"/>
    <property type="project" value="UniProtKB-KW"/>
</dbReference>
<keyword evidence="1" id="KW-0067">ATP-binding</keyword>
<dbReference type="GO" id="GO:0000723">
    <property type="term" value="P:telomere maintenance"/>
    <property type="evidence" value="ECO:0007669"/>
    <property type="project" value="InterPro"/>
</dbReference>
<keyword evidence="2" id="KW-0812">Transmembrane</keyword>
<dbReference type="GO" id="GO:0043139">
    <property type="term" value="F:5'-3' DNA helicase activity"/>
    <property type="evidence" value="ECO:0007669"/>
    <property type="project" value="UniProtKB-EC"/>
</dbReference>
<dbReference type="EMBL" id="KZ293654">
    <property type="protein sequence ID" value="PBK94391.1"/>
    <property type="molecule type" value="Genomic_DNA"/>
</dbReference>
<keyword evidence="1" id="KW-0233">DNA recombination</keyword>
<dbReference type="GO" id="GO:0016787">
    <property type="term" value="F:hydrolase activity"/>
    <property type="evidence" value="ECO:0007669"/>
    <property type="project" value="UniProtKB-KW"/>
</dbReference>
<evidence type="ECO:0000256" key="2">
    <source>
        <dbReference type="SAM" id="Phobius"/>
    </source>
</evidence>
<comment type="catalytic activity">
    <reaction evidence="1">
        <text>ATP + H2O = ADP + phosphate + H(+)</text>
        <dbReference type="Rhea" id="RHEA:13065"/>
        <dbReference type="ChEBI" id="CHEBI:15377"/>
        <dbReference type="ChEBI" id="CHEBI:15378"/>
        <dbReference type="ChEBI" id="CHEBI:30616"/>
        <dbReference type="ChEBI" id="CHEBI:43474"/>
        <dbReference type="ChEBI" id="CHEBI:456216"/>
        <dbReference type="EC" id="5.6.2.3"/>
    </reaction>
</comment>
<dbReference type="OrthoDB" id="432234at2759"/>
<evidence type="ECO:0000313" key="5">
    <source>
        <dbReference type="Proteomes" id="UP000217790"/>
    </source>
</evidence>
<keyword evidence="1" id="KW-0378">Hydrolase</keyword>
<dbReference type="EC" id="5.6.2.3" evidence="1"/>
<keyword evidence="1" id="KW-0347">Helicase</keyword>
<keyword evidence="1" id="KW-0227">DNA damage</keyword>
<comment type="similarity">
    <text evidence="1">Belongs to the helicase family.</text>
</comment>
<reference evidence="5" key="1">
    <citation type="journal article" date="2017" name="Nat. Ecol. Evol.">
        <title>Genome expansion and lineage-specific genetic innovations in the forest pathogenic fungi Armillaria.</title>
        <authorList>
            <person name="Sipos G."/>
            <person name="Prasanna A.N."/>
            <person name="Walter M.C."/>
            <person name="O'Connor E."/>
            <person name="Balint B."/>
            <person name="Krizsan K."/>
            <person name="Kiss B."/>
            <person name="Hess J."/>
            <person name="Varga T."/>
            <person name="Slot J."/>
            <person name="Riley R."/>
            <person name="Boka B."/>
            <person name="Rigling D."/>
            <person name="Barry K."/>
            <person name="Lee J."/>
            <person name="Mihaltcheva S."/>
            <person name="LaButti K."/>
            <person name="Lipzen A."/>
            <person name="Waldron R."/>
            <person name="Moloney N.M."/>
            <person name="Sperisen C."/>
            <person name="Kredics L."/>
            <person name="Vagvoelgyi C."/>
            <person name="Patrignani A."/>
            <person name="Fitzpatrick D."/>
            <person name="Nagy I."/>
            <person name="Doyle S."/>
            <person name="Anderson J.B."/>
            <person name="Grigoriev I.V."/>
            <person name="Gueldener U."/>
            <person name="Muensterkoetter M."/>
            <person name="Nagy L.G."/>
        </authorList>
    </citation>
    <scope>NUCLEOTIDE SEQUENCE [LARGE SCALE GENOMIC DNA]</scope>
    <source>
        <strain evidence="5">Ar21-2</strain>
    </source>
</reference>
<dbReference type="STRING" id="47427.A0A2H3DGP2"/>
<feature type="domain" description="DNA helicase Pif1-like DEAD-box helicase" evidence="3">
    <location>
        <begin position="23"/>
        <end position="97"/>
    </location>
</feature>
<gene>
    <name evidence="4" type="ORF">ARMGADRAFT_927977</name>
</gene>
<keyword evidence="2" id="KW-0472">Membrane</keyword>